<dbReference type="PANTHER" id="PTHR44051:SF8">
    <property type="entry name" value="GLUTATHIONE S-TRANSFERASE GSTA"/>
    <property type="match status" value="1"/>
</dbReference>
<dbReference type="InterPro" id="IPR036249">
    <property type="entry name" value="Thioredoxin-like_sf"/>
</dbReference>
<dbReference type="AlphaFoldDB" id="A0AAN9GLE9"/>
<evidence type="ECO:0000259" key="3">
    <source>
        <dbReference type="PROSITE" id="PS50405"/>
    </source>
</evidence>
<keyword evidence="5" id="KW-1185">Reference proteome</keyword>
<feature type="domain" description="GST N-terminal" evidence="2">
    <location>
        <begin position="6"/>
        <end position="92"/>
    </location>
</feature>
<dbReference type="SFLD" id="SFLDS00019">
    <property type="entry name" value="Glutathione_Transferase_(cytos"/>
    <property type="match status" value="1"/>
</dbReference>
<comment type="similarity">
    <text evidence="1">Belongs to the GST superfamily.</text>
</comment>
<dbReference type="PROSITE" id="PS50405">
    <property type="entry name" value="GST_CTER"/>
    <property type="match status" value="1"/>
</dbReference>
<protein>
    <recommendedName>
        <fullName evidence="6">Glutathione S-transferase</fullName>
    </recommendedName>
</protein>
<feature type="domain" description="GST C-terminal" evidence="3">
    <location>
        <begin position="94"/>
        <end position="221"/>
    </location>
</feature>
<dbReference type="SFLD" id="SFLDG00358">
    <property type="entry name" value="Main_(cytGST)"/>
    <property type="match status" value="1"/>
</dbReference>
<proteinExistence type="inferred from homology"/>
<dbReference type="Pfam" id="PF13409">
    <property type="entry name" value="GST_N_2"/>
    <property type="match status" value="1"/>
</dbReference>
<dbReference type="SUPFAM" id="SSF52833">
    <property type="entry name" value="Thioredoxin-like"/>
    <property type="match status" value="1"/>
</dbReference>
<dbReference type="InterPro" id="IPR010987">
    <property type="entry name" value="Glutathione-S-Trfase_C-like"/>
</dbReference>
<dbReference type="InterPro" id="IPR036282">
    <property type="entry name" value="Glutathione-S-Trfase_C_sf"/>
</dbReference>
<dbReference type="PROSITE" id="PS50404">
    <property type="entry name" value="GST_NTER"/>
    <property type="match status" value="1"/>
</dbReference>
<dbReference type="InterPro" id="IPR004045">
    <property type="entry name" value="Glutathione_S-Trfase_N"/>
</dbReference>
<evidence type="ECO:0000313" key="5">
    <source>
        <dbReference type="Proteomes" id="UP001374579"/>
    </source>
</evidence>
<dbReference type="Proteomes" id="UP001374579">
    <property type="component" value="Unassembled WGS sequence"/>
</dbReference>
<accession>A0AAN9GLE9</accession>
<dbReference type="PANTHER" id="PTHR44051">
    <property type="entry name" value="GLUTATHIONE S-TRANSFERASE-RELATED"/>
    <property type="match status" value="1"/>
</dbReference>
<gene>
    <name evidence="4" type="ORF">V1264_012380</name>
</gene>
<dbReference type="Gene3D" id="1.20.1050.10">
    <property type="match status" value="1"/>
</dbReference>
<dbReference type="Gene3D" id="3.40.30.10">
    <property type="entry name" value="Glutaredoxin"/>
    <property type="match status" value="1"/>
</dbReference>
<evidence type="ECO:0000259" key="2">
    <source>
        <dbReference type="PROSITE" id="PS50404"/>
    </source>
</evidence>
<evidence type="ECO:0008006" key="6">
    <source>
        <dbReference type="Google" id="ProtNLM"/>
    </source>
</evidence>
<evidence type="ECO:0000313" key="4">
    <source>
        <dbReference type="EMBL" id="KAK7113013.1"/>
    </source>
</evidence>
<reference evidence="4 5" key="1">
    <citation type="submission" date="2024-02" db="EMBL/GenBank/DDBJ databases">
        <title>Chromosome-scale genome assembly of the rough periwinkle Littorina saxatilis.</title>
        <authorList>
            <person name="De Jode A."/>
            <person name="Faria R."/>
            <person name="Formenti G."/>
            <person name="Sims Y."/>
            <person name="Smith T.P."/>
            <person name="Tracey A."/>
            <person name="Wood J.M.D."/>
            <person name="Zagrodzka Z.B."/>
            <person name="Johannesson K."/>
            <person name="Butlin R.K."/>
            <person name="Leder E.H."/>
        </authorList>
    </citation>
    <scope>NUCLEOTIDE SEQUENCE [LARGE SCALE GENOMIC DNA]</scope>
    <source>
        <strain evidence="4">Snail1</strain>
        <tissue evidence="4">Muscle</tissue>
    </source>
</reference>
<dbReference type="Pfam" id="PF13410">
    <property type="entry name" value="GST_C_2"/>
    <property type="match status" value="1"/>
</dbReference>
<organism evidence="4 5">
    <name type="scientific">Littorina saxatilis</name>
    <dbReference type="NCBI Taxonomy" id="31220"/>
    <lineage>
        <taxon>Eukaryota</taxon>
        <taxon>Metazoa</taxon>
        <taxon>Spiralia</taxon>
        <taxon>Lophotrochozoa</taxon>
        <taxon>Mollusca</taxon>
        <taxon>Gastropoda</taxon>
        <taxon>Caenogastropoda</taxon>
        <taxon>Littorinimorpha</taxon>
        <taxon>Littorinoidea</taxon>
        <taxon>Littorinidae</taxon>
        <taxon>Littorina</taxon>
    </lineage>
</organism>
<sequence>MATKIPKMKLWYHHTSRSIRCTWAIKELGLEDHVEHKFVDIEASPPPPEREQFHKTVNPHNTVPALEIEGRPTMLESTAICLYLADLCGRLAPEPKDRAEYYDWTLYGAIRLDEALERLAWQWWLGPKDKQDPEAIAKAKAVVDVCLDRMENILKDKPYILGQELTVADCILGFNIWWAAFPEMNNGSLLEGYPNVKAYLERVKARPALKATLDMAKASSN</sequence>
<evidence type="ECO:0000256" key="1">
    <source>
        <dbReference type="ARBA" id="ARBA00007409"/>
    </source>
</evidence>
<dbReference type="SUPFAM" id="SSF47616">
    <property type="entry name" value="GST C-terminal domain-like"/>
    <property type="match status" value="1"/>
</dbReference>
<dbReference type="InterPro" id="IPR040079">
    <property type="entry name" value="Glutathione_S-Trfase"/>
</dbReference>
<name>A0AAN9GLE9_9CAEN</name>
<comment type="caution">
    <text evidence="4">The sequence shown here is derived from an EMBL/GenBank/DDBJ whole genome shotgun (WGS) entry which is preliminary data.</text>
</comment>
<dbReference type="EMBL" id="JBAMIC010000002">
    <property type="protein sequence ID" value="KAK7113013.1"/>
    <property type="molecule type" value="Genomic_DNA"/>
</dbReference>